<protein>
    <submittedName>
        <fullName evidence="1">Uncharacterized protein</fullName>
    </submittedName>
</protein>
<feature type="non-terminal residue" evidence="1">
    <location>
        <position position="1"/>
    </location>
</feature>
<comment type="caution">
    <text evidence="1">The sequence shown here is derived from an EMBL/GenBank/DDBJ whole genome shotgun (WGS) entry which is preliminary data.</text>
</comment>
<dbReference type="Proteomes" id="UP000688947">
    <property type="component" value="Unassembled WGS sequence"/>
</dbReference>
<dbReference type="VEuPathDB" id="FungiDB:PC110_g22903"/>
<gene>
    <name evidence="1" type="ORF">JG687_00014146</name>
</gene>
<organism evidence="1 2">
    <name type="scientific">Phytophthora cactorum</name>
    <dbReference type="NCBI Taxonomy" id="29920"/>
    <lineage>
        <taxon>Eukaryota</taxon>
        <taxon>Sar</taxon>
        <taxon>Stramenopiles</taxon>
        <taxon>Oomycota</taxon>
        <taxon>Peronosporomycetes</taxon>
        <taxon>Peronosporales</taxon>
        <taxon>Peronosporaceae</taxon>
        <taxon>Phytophthora</taxon>
    </lineage>
</organism>
<dbReference type="OrthoDB" id="10391953at2759"/>
<dbReference type="AlphaFoldDB" id="A0A8T1TXC2"/>
<evidence type="ECO:0000313" key="2">
    <source>
        <dbReference type="Proteomes" id="UP000688947"/>
    </source>
</evidence>
<name>A0A8T1TXC2_9STRA</name>
<sequence length="170" mass="18881">LLEILGVDFDALFARKKTERPEPGAVFKNMYIPEFVGRPSDDDDDRSRYILVSYVNVAEGARRPPRLVISRQLAAAAQSATTLVQEQEDKVTARRRGFATAFEARLREAAQLRRTVPLWVLPAENPHDHKFVLAAEQVAFCLSKDGSAPMGPNAIRGRRGSEVVVPLLQA</sequence>
<proteinExistence type="predicted"/>
<evidence type="ECO:0000313" key="1">
    <source>
        <dbReference type="EMBL" id="KAG6950604.1"/>
    </source>
</evidence>
<reference evidence="1" key="1">
    <citation type="submission" date="2021-01" db="EMBL/GenBank/DDBJ databases">
        <title>Phytophthora aleatoria, a newly-described species from Pinus radiata is distinct from Phytophthora cactorum isolates based on comparative genomics.</title>
        <authorList>
            <person name="Mcdougal R."/>
            <person name="Panda P."/>
            <person name="Williams N."/>
            <person name="Studholme D.J."/>
        </authorList>
    </citation>
    <scope>NUCLEOTIDE SEQUENCE</scope>
    <source>
        <strain evidence="1">NZFS 3830</strain>
    </source>
</reference>
<accession>A0A8T1TXC2</accession>
<dbReference type="EMBL" id="JAENGZ010001109">
    <property type="protein sequence ID" value="KAG6950604.1"/>
    <property type="molecule type" value="Genomic_DNA"/>
</dbReference>